<evidence type="ECO:0000259" key="2">
    <source>
        <dbReference type="PROSITE" id="PS50055"/>
    </source>
</evidence>
<dbReference type="Proteomes" id="UP001342314">
    <property type="component" value="Unassembled WGS sequence"/>
</dbReference>
<comment type="similarity">
    <text evidence="1">Belongs to the protein-tyrosine phosphatase family. Non-receptor class subfamily.</text>
</comment>
<reference evidence="4 5" key="1">
    <citation type="submission" date="2021-12" db="EMBL/GenBank/DDBJ databases">
        <title>High titer production of polyol ester of fatty acids by Rhodotorula paludigena BS15 towards product separation-free biomass refinery.</title>
        <authorList>
            <person name="Mano J."/>
            <person name="Ono H."/>
            <person name="Tanaka T."/>
            <person name="Naito K."/>
            <person name="Sushida H."/>
            <person name="Ike M."/>
            <person name="Tokuyasu K."/>
            <person name="Kitaoka M."/>
        </authorList>
    </citation>
    <scope>NUCLEOTIDE SEQUENCE [LARGE SCALE GENOMIC DNA]</scope>
    <source>
        <strain evidence="4 5">BS15</strain>
    </source>
</reference>
<dbReference type="AlphaFoldDB" id="A0AAV5GCT1"/>
<dbReference type="SMART" id="SM00404">
    <property type="entry name" value="PTPc_motif"/>
    <property type="match status" value="1"/>
</dbReference>
<dbReference type="Gene3D" id="3.90.190.10">
    <property type="entry name" value="Protein tyrosine phosphatase superfamily"/>
    <property type="match status" value="1"/>
</dbReference>
<dbReference type="CDD" id="cd00047">
    <property type="entry name" value="PTPc"/>
    <property type="match status" value="1"/>
</dbReference>
<sequence>MPAAPRKPSGPPPAWVTPSPDRLAAVVDCLAEREHYRRSVMRERRLGDSFPGAVGAQEGAQDDDGGESWYRVEVGASRNQLHKNRYGDIIAYDRTRCLPPLRTTAANEPDYVNASLVREPDLGFGDDVLPRRWWVAAQAPIPDTVHDFLSLLLTPPTSLAYQSSAPSAAPAATGQPPALPLINLIVQLTPLVEGRRQKCHPYFPPAVGQTWDLPSASGERGQGVWVRLERKDERDGARTSELRVGREGDSEGRKVLHVEYLGWRDHGVPDSPSHLVRFIHRIHAHNASFPGPRAPILAHCSAGVGRTGTLIALSSLLPLLSHLSSSASAPPTAASDLPLPPEDPSHPLGAYPAHRMLAAGSGPDYVGATVDALRDQRTTMCQTGEQVAWVFEALGEAWREGLVDPRGAEEGL</sequence>
<dbReference type="PRINTS" id="PR00700">
    <property type="entry name" value="PRTYPHPHTASE"/>
</dbReference>
<dbReference type="Pfam" id="PF00102">
    <property type="entry name" value="Y_phosphatase"/>
    <property type="match status" value="2"/>
</dbReference>
<dbReference type="SUPFAM" id="SSF52799">
    <property type="entry name" value="(Phosphotyrosine protein) phosphatases II"/>
    <property type="match status" value="1"/>
</dbReference>
<name>A0AAV5GCT1_9BASI</name>
<dbReference type="InterPro" id="IPR003595">
    <property type="entry name" value="Tyr_Pase_cat"/>
</dbReference>
<feature type="domain" description="Tyrosine specific protein phosphatases" evidence="3">
    <location>
        <begin position="273"/>
        <end position="388"/>
    </location>
</feature>
<dbReference type="InterPro" id="IPR050348">
    <property type="entry name" value="Protein-Tyr_Phosphatase"/>
</dbReference>
<dbReference type="InterPro" id="IPR029021">
    <property type="entry name" value="Prot-tyrosine_phosphatase-like"/>
</dbReference>
<dbReference type="SMART" id="SM00194">
    <property type="entry name" value="PTPc"/>
    <property type="match status" value="1"/>
</dbReference>
<dbReference type="GO" id="GO:0004725">
    <property type="term" value="F:protein tyrosine phosphatase activity"/>
    <property type="evidence" value="ECO:0007669"/>
    <property type="project" value="InterPro"/>
</dbReference>
<evidence type="ECO:0000256" key="1">
    <source>
        <dbReference type="ARBA" id="ARBA00009649"/>
    </source>
</evidence>
<accession>A0AAV5GCT1</accession>
<organism evidence="4 5">
    <name type="scientific">Rhodotorula paludigena</name>
    <dbReference type="NCBI Taxonomy" id="86838"/>
    <lineage>
        <taxon>Eukaryota</taxon>
        <taxon>Fungi</taxon>
        <taxon>Dikarya</taxon>
        <taxon>Basidiomycota</taxon>
        <taxon>Pucciniomycotina</taxon>
        <taxon>Microbotryomycetes</taxon>
        <taxon>Sporidiobolales</taxon>
        <taxon>Sporidiobolaceae</taxon>
        <taxon>Rhodotorula</taxon>
    </lineage>
</organism>
<dbReference type="InterPro" id="IPR000387">
    <property type="entry name" value="Tyr_Pase_dom"/>
</dbReference>
<evidence type="ECO:0000313" key="5">
    <source>
        <dbReference type="Proteomes" id="UP001342314"/>
    </source>
</evidence>
<dbReference type="PANTHER" id="PTHR19134">
    <property type="entry name" value="RECEPTOR-TYPE TYROSINE-PROTEIN PHOSPHATASE"/>
    <property type="match status" value="1"/>
</dbReference>
<keyword evidence="5" id="KW-1185">Reference proteome</keyword>
<evidence type="ECO:0008006" key="6">
    <source>
        <dbReference type="Google" id="ProtNLM"/>
    </source>
</evidence>
<dbReference type="PROSITE" id="PS50055">
    <property type="entry name" value="TYR_PHOSPHATASE_PTP"/>
    <property type="match status" value="1"/>
</dbReference>
<comment type="caution">
    <text evidence="4">The sequence shown here is derived from an EMBL/GenBank/DDBJ whole genome shotgun (WGS) entry which is preliminary data.</text>
</comment>
<dbReference type="PROSITE" id="PS50056">
    <property type="entry name" value="TYR_PHOSPHATASE_2"/>
    <property type="match status" value="1"/>
</dbReference>
<evidence type="ECO:0000259" key="3">
    <source>
        <dbReference type="PROSITE" id="PS50056"/>
    </source>
</evidence>
<gene>
    <name evidence="4" type="ORF">Rhopal_000380-T1</name>
</gene>
<feature type="domain" description="Tyrosine-protein phosphatase" evidence="2">
    <location>
        <begin position="83"/>
        <end position="397"/>
    </location>
</feature>
<protein>
    <recommendedName>
        <fullName evidence="6">Protein-tyrosine phosphatase-like protein</fullName>
    </recommendedName>
</protein>
<proteinExistence type="inferred from homology"/>
<dbReference type="InterPro" id="IPR000242">
    <property type="entry name" value="PTP_cat"/>
</dbReference>
<dbReference type="EMBL" id="BQKY01000001">
    <property type="protein sequence ID" value="GJN87431.1"/>
    <property type="molecule type" value="Genomic_DNA"/>
</dbReference>
<dbReference type="PANTHER" id="PTHR19134:SF449">
    <property type="entry name" value="TYROSINE-PROTEIN PHOSPHATASE 1"/>
    <property type="match status" value="1"/>
</dbReference>
<evidence type="ECO:0000313" key="4">
    <source>
        <dbReference type="EMBL" id="GJN87431.1"/>
    </source>
</evidence>